<dbReference type="InterPro" id="IPR002173">
    <property type="entry name" value="Carboh/pur_kinase_PfkB_CS"/>
</dbReference>
<proteinExistence type="inferred from homology"/>
<evidence type="ECO:0000256" key="5">
    <source>
        <dbReference type="ARBA" id="ARBA00022777"/>
    </source>
</evidence>
<reference evidence="13" key="1">
    <citation type="journal article" date="2014" name="Int. J. Syst. Evol. Microbiol.">
        <title>Complete genome sequence of Corynebacterium casei LMG S-19264T (=DSM 44701T), isolated from a smear-ripened cheese.</title>
        <authorList>
            <consortium name="US DOE Joint Genome Institute (JGI-PGF)"/>
            <person name="Walter F."/>
            <person name="Albersmeier A."/>
            <person name="Kalinowski J."/>
            <person name="Ruckert C."/>
        </authorList>
    </citation>
    <scope>NUCLEOTIDE SEQUENCE</scope>
    <source>
        <strain evidence="13">CGMCC 1.15794</strain>
    </source>
</reference>
<dbReference type="EMBL" id="BMJY01000008">
    <property type="protein sequence ID" value="GGH45508.1"/>
    <property type="molecule type" value="Genomic_DNA"/>
</dbReference>
<comment type="pathway">
    <text evidence="10">Nucleotide-sugar biosynthesis; ADP-L-glycero-beta-D-manno-heptose biosynthesis; ADP-L-glycero-beta-D-manno-heptose from D-glycero-beta-D-manno-heptose 7-phosphate: step 1/4.</text>
</comment>
<name>A0A917MM13_9MICO</name>
<feature type="domain" description="Cytidyltransferase-like" evidence="12">
    <location>
        <begin position="357"/>
        <end position="452"/>
    </location>
</feature>
<dbReference type="EC" id="2.7.7.70" evidence="10"/>
<dbReference type="Proteomes" id="UP000657592">
    <property type="component" value="Unassembled WGS sequence"/>
</dbReference>
<evidence type="ECO:0000256" key="6">
    <source>
        <dbReference type="ARBA" id="ARBA00022840"/>
    </source>
</evidence>
<dbReference type="GO" id="GO:0005829">
    <property type="term" value="C:cytosol"/>
    <property type="evidence" value="ECO:0007669"/>
    <property type="project" value="TreeGrafter"/>
</dbReference>
<evidence type="ECO:0000259" key="11">
    <source>
        <dbReference type="Pfam" id="PF00294"/>
    </source>
</evidence>
<evidence type="ECO:0000313" key="13">
    <source>
        <dbReference type="EMBL" id="GGH45508.1"/>
    </source>
</evidence>
<dbReference type="Pfam" id="PF01467">
    <property type="entry name" value="CTP_transf_like"/>
    <property type="match status" value="1"/>
</dbReference>
<evidence type="ECO:0000256" key="10">
    <source>
        <dbReference type="HAMAP-Rule" id="MF_01603"/>
    </source>
</evidence>
<keyword evidence="5 10" id="KW-0418">Kinase</keyword>
<dbReference type="EC" id="2.7.1.167" evidence="10"/>
<accession>A0A917MM13</accession>
<dbReference type="NCBIfam" id="TIGR00125">
    <property type="entry name" value="cyt_tran_rel"/>
    <property type="match status" value="1"/>
</dbReference>
<evidence type="ECO:0000256" key="3">
    <source>
        <dbReference type="ARBA" id="ARBA00022695"/>
    </source>
</evidence>
<keyword evidence="3 10" id="KW-0548">Nucleotidyltransferase</keyword>
<keyword evidence="4 10" id="KW-0547">Nucleotide-binding</keyword>
<dbReference type="NCBIfam" id="TIGR02199">
    <property type="entry name" value="rfaE_dom_II"/>
    <property type="match status" value="1"/>
</dbReference>
<evidence type="ECO:0000256" key="4">
    <source>
        <dbReference type="ARBA" id="ARBA00022741"/>
    </source>
</evidence>
<dbReference type="PANTHER" id="PTHR46969">
    <property type="entry name" value="BIFUNCTIONAL PROTEIN HLDE"/>
    <property type="match status" value="1"/>
</dbReference>
<feature type="region of interest" description="Ribokinase" evidence="10">
    <location>
        <begin position="1"/>
        <end position="329"/>
    </location>
</feature>
<dbReference type="InterPro" id="IPR029056">
    <property type="entry name" value="Ribokinase-like"/>
</dbReference>
<evidence type="ECO:0000259" key="12">
    <source>
        <dbReference type="Pfam" id="PF01467"/>
    </source>
</evidence>
<feature type="active site" evidence="10">
    <location>
        <position position="279"/>
    </location>
</feature>
<feature type="region of interest" description="Cytidylyltransferase" evidence="10">
    <location>
        <begin position="357"/>
        <end position="491"/>
    </location>
</feature>
<evidence type="ECO:0000313" key="14">
    <source>
        <dbReference type="Proteomes" id="UP000657592"/>
    </source>
</evidence>
<dbReference type="GO" id="GO:0016773">
    <property type="term" value="F:phosphotransferase activity, alcohol group as acceptor"/>
    <property type="evidence" value="ECO:0007669"/>
    <property type="project" value="InterPro"/>
</dbReference>
<keyword evidence="14" id="KW-1185">Reference proteome</keyword>
<keyword evidence="8 10" id="KW-0119">Carbohydrate metabolism</keyword>
<comment type="caution">
    <text evidence="13">The sequence shown here is derived from an EMBL/GenBank/DDBJ whole genome shotgun (WGS) entry which is preliminary data.</text>
</comment>
<gene>
    <name evidence="10 13" type="primary">hldE</name>
    <name evidence="13" type="ORF">GCM10010921_20960</name>
</gene>
<comment type="similarity">
    <text evidence="10">In the N-terminal section; belongs to the carbohydrate kinase PfkB family.</text>
</comment>
<keyword evidence="7 10" id="KW-0511">Multifunctional enzyme</keyword>
<organism evidence="13 14">
    <name type="scientific">Microbacterium album</name>
    <dbReference type="NCBI Taxonomy" id="2053191"/>
    <lineage>
        <taxon>Bacteria</taxon>
        <taxon>Bacillati</taxon>
        <taxon>Actinomycetota</taxon>
        <taxon>Actinomycetes</taxon>
        <taxon>Micrococcales</taxon>
        <taxon>Microbacteriaceae</taxon>
        <taxon>Microbacterium</taxon>
    </lineage>
</organism>
<protein>
    <recommendedName>
        <fullName evidence="10">Bifunctional protein HldE</fullName>
    </recommendedName>
    <domain>
        <recommendedName>
            <fullName evidence="10">D-beta-D-heptose 7-phosphate kinase</fullName>
            <ecNumber evidence="10">2.7.1.167</ecNumber>
        </recommendedName>
        <alternativeName>
            <fullName evidence="10">D-beta-D-heptose 7-phosphotransferase</fullName>
        </alternativeName>
        <alternativeName>
            <fullName evidence="10">D-glycero-beta-D-manno-heptose-7-phosphate kinase</fullName>
        </alternativeName>
    </domain>
    <domain>
        <recommendedName>
            <fullName evidence="10">D-beta-D-heptose 1-phosphate adenylyltransferase</fullName>
            <ecNumber evidence="10">2.7.7.70</ecNumber>
        </recommendedName>
        <alternativeName>
            <fullName evidence="10">D-glycero-beta-D-manno-heptose 1-phosphate adenylyltransferase</fullName>
        </alternativeName>
    </domain>
</protein>
<evidence type="ECO:0000256" key="7">
    <source>
        <dbReference type="ARBA" id="ARBA00023268"/>
    </source>
</evidence>
<dbReference type="GO" id="GO:0005524">
    <property type="term" value="F:ATP binding"/>
    <property type="evidence" value="ECO:0007669"/>
    <property type="project" value="UniProtKB-UniRule"/>
</dbReference>
<dbReference type="InterPro" id="IPR014729">
    <property type="entry name" value="Rossmann-like_a/b/a_fold"/>
</dbReference>
<dbReference type="PROSITE" id="PS00583">
    <property type="entry name" value="PFKB_KINASES_1"/>
    <property type="match status" value="1"/>
</dbReference>
<dbReference type="InterPro" id="IPR004821">
    <property type="entry name" value="Cyt_trans-like"/>
</dbReference>
<dbReference type="AlphaFoldDB" id="A0A917MM13"/>
<dbReference type="Gene3D" id="3.40.1190.20">
    <property type="match status" value="1"/>
</dbReference>
<evidence type="ECO:0000256" key="1">
    <source>
        <dbReference type="ARBA" id="ARBA00004713"/>
    </source>
</evidence>
<dbReference type="InterPro" id="IPR011611">
    <property type="entry name" value="PfkB_dom"/>
</dbReference>
<sequence length="491" mass="51329">MGRDPDDVIELIRARAPHVLVVGDAILDRWLHGTVRRLSREAPVPVVDADGEVACPGGAANTAANLAALGARVRLVAEVGDDADGRALRRLLDDAGVDTSGLLVDRQGSTASKTRIVGDDQILVRVDRAGPARRKAATPVEALLPRPGETLVVCDYGAGMLDDGIVAELAARRPDARVIVDAHDLARWATMRPDVVTPNGAETEGLLGRVLPEGSVRQDVAAQWAGDVLAVAGASAAIVTLDRDGTVVIERTLADPGGAAVHRTRARPSPEHQATGAGDTFVAAIAVATAAGATLPRAADFAQQAADVVVSRSGTAVCSLDDLGAGRAGATAAEPVDDVALRAALTAERERGRTIVFTNGCFDLLHLGHTRHLQQASELGDVLVVALNDDASVRRLKGPGRPVNPVEDRARVLAALECVDYVTVFSADSPAALLEELRPDIYAKGGDYTPQMLAETTVVQGYGGEVRILDYLPAHSTTEIVARIAQRAPLR</sequence>
<dbReference type="SUPFAM" id="SSF53613">
    <property type="entry name" value="Ribokinase-like"/>
    <property type="match status" value="1"/>
</dbReference>
<dbReference type="InterPro" id="IPR011914">
    <property type="entry name" value="RfaE_dom_II"/>
</dbReference>
<keyword evidence="6 10" id="KW-0067">ATP-binding</keyword>
<feature type="binding site" evidence="10">
    <location>
        <begin position="199"/>
        <end position="202"/>
    </location>
    <ligand>
        <name>ATP</name>
        <dbReference type="ChEBI" id="CHEBI:30616"/>
    </ligand>
</feature>
<comment type="function">
    <text evidence="10">Catalyzes the ADP transfer from ATP to D-glycero-beta-D-manno-heptose 1-phosphate, yielding ADP-D-glycero-beta-D-manno-heptose.</text>
</comment>
<dbReference type="GO" id="GO:0033786">
    <property type="term" value="F:heptose-1-phosphate adenylyltransferase activity"/>
    <property type="evidence" value="ECO:0007669"/>
    <property type="project" value="UniProtKB-UniRule"/>
</dbReference>
<reference evidence="13" key="2">
    <citation type="submission" date="2020-09" db="EMBL/GenBank/DDBJ databases">
        <authorList>
            <person name="Sun Q."/>
            <person name="Zhou Y."/>
        </authorList>
    </citation>
    <scope>NUCLEOTIDE SEQUENCE</scope>
    <source>
        <strain evidence="13">CGMCC 1.15794</strain>
    </source>
</reference>
<comment type="subunit">
    <text evidence="10">Homodimer.</text>
</comment>
<evidence type="ECO:0000256" key="2">
    <source>
        <dbReference type="ARBA" id="ARBA00022679"/>
    </source>
</evidence>
<keyword evidence="2 10" id="KW-0808">Transferase</keyword>
<dbReference type="Pfam" id="PF00294">
    <property type="entry name" value="PfkB"/>
    <property type="match status" value="1"/>
</dbReference>
<feature type="domain" description="Carbohydrate kinase PfkB" evidence="11">
    <location>
        <begin position="18"/>
        <end position="318"/>
    </location>
</feature>
<dbReference type="SUPFAM" id="SSF52374">
    <property type="entry name" value="Nucleotidylyl transferase"/>
    <property type="match status" value="1"/>
</dbReference>
<comment type="catalytic activity">
    <reaction evidence="9 10">
        <text>D-glycero-beta-D-manno-heptose 1-phosphate + ATP + H(+) = ADP-D-glycero-beta-D-manno-heptose + diphosphate</text>
        <dbReference type="Rhea" id="RHEA:27465"/>
        <dbReference type="ChEBI" id="CHEBI:15378"/>
        <dbReference type="ChEBI" id="CHEBI:30616"/>
        <dbReference type="ChEBI" id="CHEBI:33019"/>
        <dbReference type="ChEBI" id="CHEBI:59967"/>
        <dbReference type="ChEBI" id="CHEBI:61593"/>
        <dbReference type="EC" id="2.7.7.70"/>
    </reaction>
</comment>
<comment type="similarity">
    <text evidence="10">In the C-terminal section; belongs to the cytidylyltransferase family.</text>
</comment>
<dbReference type="RefSeq" id="WP_188756235.1">
    <property type="nucleotide sequence ID" value="NZ_BMJY01000008.1"/>
</dbReference>
<comment type="pathway">
    <text evidence="10">Nucleotide-sugar biosynthesis; ADP-L-glycero-beta-D-manno-heptose biosynthesis; ADP-L-glycero-beta-D-manno-heptose from D-glycero-beta-D-manno-heptose 7-phosphate: step 3/4.</text>
</comment>
<dbReference type="HAMAP" id="MF_01603">
    <property type="entry name" value="HldE"/>
    <property type="match status" value="1"/>
</dbReference>
<evidence type="ECO:0000256" key="9">
    <source>
        <dbReference type="ARBA" id="ARBA00047428"/>
    </source>
</evidence>
<comment type="pathway">
    <text evidence="1">Bacterial outer membrane biogenesis; LPS core biosynthesis.</text>
</comment>
<dbReference type="InterPro" id="IPR023030">
    <property type="entry name" value="Bifunc_HldE"/>
</dbReference>
<evidence type="ECO:0000256" key="8">
    <source>
        <dbReference type="ARBA" id="ARBA00023277"/>
    </source>
</evidence>
<comment type="function">
    <text evidence="10">Catalyzes the phosphorylation of D-glycero-D-manno-heptose 7-phosphate at the C-1 position to selectively form D-glycero-beta-D-manno-heptose-1,7-bisphosphate.</text>
</comment>
<dbReference type="PANTHER" id="PTHR46969:SF1">
    <property type="entry name" value="BIFUNCTIONAL PROTEIN HLDE"/>
    <property type="match status" value="1"/>
</dbReference>
<comment type="catalytic activity">
    <reaction evidence="10">
        <text>D-glycero-beta-D-manno-heptose 7-phosphate + ATP = D-glycero-beta-D-manno-heptose 1,7-bisphosphate + ADP + H(+)</text>
        <dbReference type="Rhea" id="RHEA:27473"/>
        <dbReference type="ChEBI" id="CHEBI:15378"/>
        <dbReference type="ChEBI" id="CHEBI:30616"/>
        <dbReference type="ChEBI" id="CHEBI:60204"/>
        <dbReference type="ChEBI" id="CHEBI:60208"/>
        <dbReference type="ChEBI" id="CHEBI:456216"/>
        <dbReference type="EC" id="2.7.1.167"/>
    </reaction>
</comment>
<dbReference type="Gene3D" id="3.40.50.620">
    <property type="entry name" value="HUPs"/>
    <property type="match status" value="1"/>
</dbReference>
<dbReference type="GO" id="GO:0033785">
    <property type="term" value="F:heptose 7-phosphate kinase activity"/>
    <property type="evidence" value="ECO:0007669"/>
    <property type="project" value="UniProtKB-UniRule"/>
</dbReference>